<organism evidence="2 3">
    <name type="scientific">Chitinophaga rupis</name>
    <dbReference type="NCBI Taxonomy" id="573321"/>
    <lineage>
        <taxon>Bacteria</taxon>
        <taxon>Pseudomonadati</taxon>
        <taxon>Bacteroidota</taxon>
        <taxon>Chitinophagia</taxon>
        <taxon>Chitinophagales</taxon>
        <taxon>Chitinophagaceae</taxon>
        <taxon>Chitinophaga</taxon>
    </lineage>
</organism>
<accession>A0A1H7ZTS6</accession>
<evidence type="ECO:0000313" key="3">
    <source>
        <dbReference type="Proteomes" id="UP000198984"/>
    </source>
</evidence>
<proteinExistence type="predicted"/>
<dbReference type="EMBL" id="FOBB01000005">
    <property type="protein sequence ID" value="SEM60889.1"/>
    <property type="molecule type" value="Genomic_DNA"/>
</dbReference>
<dbReference type="InterPro" id="IPR005084">
    <property type="entry name" value="CBM6"/>
</dbReference>
<dbReference type="Gene3D" id="2.60.120.260">
    <property type="entry name" value="Galactose-binding domain-like"/>
    <property type="match status" value="1"/>
</dbReference>
<dbReference type="OrthoDB" id="3311294at2"/>
<dbReference type="Proteomes" id="UP000198984">
    <property type="component" value="Unassembled WGS sequence"/>
</dbReference>
<reference evidence="2 3" key="1">
    <citation type="submission" date="2016-10" db="EMBL/GenBank/DDBJ databases">
        <authorList>
            <person name="de Groot N.N."/>
        </authorList>
    </citation>
    <scope>NUCLEOTIDE SEQUENCE [LARGE SCALE GENOMIC DNA]</scope>
    <source>
        <strain evidence="2 3">DSM 21039</strain>
    </source>
</reference>
<protein>
    <submittedName>
        <fullName evidence="2">Carbohydrate binding module (Family 6)</fullName>
    </submittedName>
</protein>
<dbReference type="Pfam" id="PF18099">
    <property type="entry name" value="CBM_35_2"/>
    <property type="match status" value="1"/>
</dbReference>
<dbReference type="InterPro" id="IPR008979">
    <property type="entry name" value="Galactose-bd-like_sf"/>
</dbReference>
<evidence type="ECO:0000313" key="2">
    <source>
        <dbReference type="EMBL" id="SEM60889.1"/>
    </source>
</evidence>
<dbReference type="InterPro" id="IPR041342">
    <property type="entry name" value="CBM35"/>
</dbReference>
<dbReference type="SUPFAM" id="SSF49785">
    <property type="entry name" value="Galactose-binding domain-like"/>
    <property type="match status" value="1"/>
</dbReference>
<evidence type="ECO:0000259" key="1">
    <source>
        <dbReference type="PROSITE" id="PS51175"/>
    </source>
</evidence>
<dbReference type="InterPro" id="IPR032178">
    <property type="entry name" value="DUF5010"/>
</dbReference>
<dbReference type="Pfam" id="PF16402">
    <property type="entry name" value="DUF5010"/>
    <property type="match status" value="1"/>
</dbReference>
<dbReference type="PROSITE" id="PS51257">
    <property type="entry name" value="PROKAR_LIPOPROTEIN"/>
    <property type="match status" value="1"/>
</dbReference>
<keyword evidence="3" id="KW-1185">Reference proteome</keyword>
<dbReference type="GO" id="GO:0030246">
    <property type="term" value="F:carbohydrate binding"/>
    <property type="evidence" value="ECO:0007669"/>
    <property type="project" value="InterPro"/>
</dbReference>
<dbReference type="PROSITE" id="PS51175">
    <property type="entry name" value="CBM6"/>
    <property type="match status" value="1"/>
</dbReference>
<feature type="domain" description="CBM6" evidence="1">
    <location>
        <begin position="372"/>
        <end position="504"/>
    </location>
</feature>
<dbReference type="AlphaFoldDB" id="A0A1H7ZTS6"/>
<gene>
    <name evidence="2" type="ORF">SAMN04488505_105174</name>
</gene>
<dbReference type="RefSeq" id="WP_089916376.1">
    <property type="nucleotide sequence ID" value="NZ_FOBB01000005.1"/>
</dbReference>
<sequence>MVKKNVLLLLAIIALGVSCKKEVKEDPLTDDPDTRRAKTEIAPGQYIGVTMGFDHDARLGGKTPGAGGNICYNLSIFKSTDNDNDWWDNIAEEIAYSGVDFVAPTLRGYTPNNSRDAGDPRRLTSLVAAMDRRGLSNAFKIAIFDDNPASWTAARNLDNGDGYDYTPLFDCGNTDNYKYIWDYDIKATFTAVPDAKRFKINGRPLIMFWSVANAFCTNQGNGNLKKIVQYVRTQCQTSFGFNPYIVVDPTWLQFDQQCNDPAVIDAVNPWFNMANPWRVSTFNNVKVGTAVPGFRVVTATTNMFIDANHGQTFITGLSNTANAGALITLVEGFTDWPENTSVWRSKDTVYYDYPNQRINILRRYTNKAYGNLKVEAEGCDYYNDLSAGNSGNTYRDGNIDIVKTGDANGGWHVTNTQAGEWLEWKELPLLAATRFQVRYSSNQAGSVRFIVDGVSQPVINLPVTGNGSYATADAGTISFAGNSLHTVRLQIVSGNPAINYFNVVAQ</sequence>
<dbReference type="STRING" id="573321.SAMN04488505_105174"/>
<name>A0A1H7ZTS6_9BACT</name>
<dbReference type="CDD" id="cd04080">
    <property type="entry name" value="CBM6_cellulase-like"/>
    <property type="match status" value="1"/>
</dbReference>